<keyword evidence="2" id="KW-1185">Reference proteome</keyword>
<protein>
    <submittedName>
        <fullName evidence="1">Uncharacterized protein</fullName>
    </submittedName>
</protein>
<sequence>MLDIAAGDLIASELYKVVAPTEVCDGVNISCGTAKLSQIVEYLGFVTSRFGGCAFVAHGRSPSIGPRLKLIAV</sequence>
<gene>
    <name evidence="1" type="ORF">ACIKP9_13480</name>
</gene>
<proteinExistence type="predicted"/>
<evidence type="ECO:0000313" key="1">
    <source>
        <dbReference type="EMBL" id="MFJ5447241.1"/>
    </source>
</evidence>
<name>A0ABW8GPE1_9PROT</name>
<evidence type="ECO:0000313" key="2">
    <source>
        <dbReference type="Proteomes" id="UP001617669"/>
    </source>
</evidence>
<dbReference type="Proteomes" id="UP001617669">
    <property type="component" value="Unassembled WGS sequence"/>
</dbReference>
<dbReference type="EMBL" id="JBIWXY010000006">
    <property type="protein sequence ID" value="MFJ5447241.1"/>
    <property type="molecule type" value="Genomic_DNA"/>
</dbReference>
<accession>A0ABW8GPE1</accession>
<dbReference type="RefSeq" id="WP_400883951.1">
    <property type="nucleotide sequence ID" value="NZ_JBIWXY010000006.1"/>
</dbReference>
<reference evidence="1 2" key="1">
    <citation type="submission" date="2024-11" db="EMBL/GenBank/DDBJ databases">
        <authorList>
            <person name="Kaparullina E.N."/>
            <person name="Delegan Y.A."/>
            <person name="Doronina N.V."/>
        </authorList>
    </citation>
    <scope>NUCLEOTIDE SEQUENCE [LARGE SCALE GENOMIC DNA]</scope>
    <source>
        <strain evidence="1 2">7sh_L</strain>
    </source>
</reference>
<organism evidence="1 2">
    <name type="scientific">Methylobacillus methanolivorans</name>
    <dbReference type="NCBI Taxonomy" id="1848927"/>
    <lineage>
        <taxon>Bacteria</taxon>
        <taxon>Pseudomonadati</taxon>
        <taxon>Pseudomonadota</taxon>
        <taxon>Betaproteobacteria</taxon>
        <taxon>Nitrosomonadales</taxon>
        <taxon>Methylophilaceae</taxon>
        <taxon>Methylobacillus</taxon>
    </lineage>
</organism>
<comment type="caution">
    <text evidence="1">The sequence shown here is derived from an EMBL/GenBank/DDBJ whole genome shotgun (WGS) entry which is preliminary data.</text>
</comment>